<reference evidence="2 3" key="1">
    <citation type="submission" date="2023-11" db="EMBL/GenBank/DDBJ databases">
        <authorList>
            <person name="Hedman E."/>
            <person name="Englund M."/>
            <person name="Stromberg M."/>
            <person name="Nyberg Akerstrom W."/>
            <person name="Nylinder S."/>
            <person name="Jareborg N."/>
            <person name="Kallberg Y."/>
            <person name="Kronander E."/>
        </authorList>
    </citation>
    <scope>NUCLEOTIDE SEQUENCE [LARGE SCALE GENOMIC DNA]</scope>
</reference>
<dbReference type="Pfam" id="PF09588">
    <property type="entry name" value="YqaJ"/>
    <property type="match status" value="1"/>
</dbReference>
<dbReference type="Gene3D" id="3.90.320.10">
    <property type="match status" value="1"/>
</dbReference>
<dbReference type="InterPro" id="IPR019080">
    <property type="entry name" value="YqaJ_viral_recombinase"/>
</dbReference>
<dbReference type="SUPFAM" id="SSF52980">
    <property type="entry name" value="Restriction endonuclease-like"/>
    <property type="match status" value="1"/>
</dbReference>
<dbReference type="AlphaFoldDB" id="A0AAV1LG68"/>
<accession>A0AAV1LG68</accession>
<feature type="domain" description="YqaJ viral recombinase" evidence="1">
    <location>
        <begin position="89"/>
        <end position="237"/>
    </location>
</feature>
<gene>
    <name evidence="2" type="ORF">PARMNEM_LOCUS14005</name>
</gene>
<dbReference type="InterPro" id="IPR011335">
    <property type="entry name" value="Restrct_endonuc-II-like"/>
</dbReference>
<dbReference type="PANTHER" id="PTHR46609:SF8">
    <property type="entry name" value="YQAJ VIRAL RECOMBINASE DOMAIN-CONTAINING PROTEIN"/>
    <property type="match status" value="1"/>
</dbReference>
<name>A0AAV1LG68_9NEOP</name>
<protein>
    <recommendedName>
        <fullName evidence="1">YqaJ viral recombinase domain-containing protein</fullName>
    </recommendedName>
</protein>
<organism evidence="2 3">
    <name type="scientific">Parnassius mnemosyne</name>
    <name type="common">clouded apollo</name>
    <dbReference type="NCBI Taxonomy" id="213953"/>
    <lineage>
        <taxon>Eukaryota</taxon>
        <taxon>Metazoa</taxon>
        <taxon>Ecdysozoa</taxon>
        <taxon>Arthropoda</taxon>
        <taxon>Hexapoda</taxon>
        <taxon>Insecta</taxon>
        <taxon>Pterygota</taxon>
        <taxon>Neoptera</taxon>
        <taxon>Endopterygota</taxon>
        <taxon>Lepidoptera</taxon>
        <taxon>Glossata</taxon>
        <taxon>Ditrysia</taxon>
        <taxon>Papilionoidea</taxon>
        <taxon>Papilionidae</taxon>
        <taxon>Parnassiinae</taxon>
        <taxon>Parnassini</taxon>
        <taxon>Parnassius</taxon>
        <taxon>Driopa</taxon>
    </lineage>
</organism>
<dbReference type="InterPro" id="IPR011604">
    <property type="entry name" value="PDDEXK-like_dom_sf"/>
</dbReference>
<dbReference type="CDD" id="cd22343">
    <property type="entry name" value="PDDEXK_lambda_exonuclease-like"/>
    <property type="match status" value="1"/>
</dbReference>
<keyword evidence="3" id="KW-1185">Reference proteome</keyword>
<dbReference type="GO" id="GO:0006281">
    <property type="term" value="P:DNA repair"/>
    <property type="evidence" value="ECO:0007669"/>
    <property type="project" value="UniProtKB-ARBA"/>
</dbReference>
<dbReference type="Proteomes" id="UP001314205">
    <property type="component" value="Unassembled WGS sequence"/>
</dbReference>
<dbReference type="InterPro" id="IPR051703">
    <property type="entry name" value="NF-kappa-B_Signaling_Reg"/>
</dbReference>
<evidence type="ECO:0000259" key="1">
    <source>
        <dbReference type="Pfam" id="PF09588"/>
    </source>
</evidence>
<comment type="caution">
    <text evidence="2">The sequence shown here is derived from an EMBL/GenBank/DDBJ whole genome shotgun (WGS) entry which is preliminary data.</text>
</comment>
<evidence type="ECO:0000313" key="3">
    <source>
        <dbReference type="Proteomes" id="UP001314205"/>
    </source>
</evidence>
<dbReference type="EMBL" id="CAVLGL010000090">
    <property type="protein sequence ID" value="CAK1594368.1"/>
    <property type="molecule type" value="Genomic_DNA"/>
</dbReference>
<evidence type="ECO:0000313" key="2">
    <source>
        <dbReference type="EMBL" id="CAK1594368.1"/>
    </source>
</evidence>
<sequence>MLRLVVVQKLEEKRLKQRERASKYLRKRRKLFLRTKENDKDYGENCQKPDMTSLEYNQCKEEFLKNLPSAEEDRRQIEKSTILQRDSSEWLELRRKLLTASNFAKVVNRRQNTSVRNLVKNIIYPKNLSNVPSLKHGIEHEAIAAEQIASQLNIKIEPCGLFIDKKFPFLGATPDGIVGTDTIIEIKCPITAFKTSLDEAINNKKVLFWRKTKNGLVINKKHPWYIQVQGQLHITDRRKCIFGVWSGCDKDIKFEIIERDDQYWEQMEAKLENFYITCMLPELCDPRHVRNMPIRDLSELK</sequence>
<proteinExistence type="predicted"/>
<dbReference type="PANTHER" id="PTHR46609">
    <property type="entry name" value="EXONUCLEASE, PHAGE-TYPE/RECB, C-TERMINAL DOMAIN-CONTAINING PROTEIN"/>
    <property type="match status" value="1"/>
</dbReference>